<evidence type="ECO:0000313" key="2">
    <source>
        <dbReference type="Proteomes" id="UP000011083"/>
    </source>
</evidence>
<reference evidence="1 2" key="1">
    <citation type="journal article" date="2013" name="Genome Biol.">
        <title>Genome of Acanthamoeba castellanii highlights extensive lateral gene transfer and early evolution of tyrosine kinase signaling.</title>
        <authorList>
            <person name="Clarke M."/>
            <person name="Lohan A.J."/>
            <person name="Liu B."/>
            <person name="Lagkouvardos I."/>
            <person name="Roy S."/>
            <person name="Zafar N."/>
            <person name="Bertelli C."/>
            <person name="Schilde C."/>
            <person name="Kianianmomeni A."/>
            <person name="Burglin T.R."/>
            <person name="Frech C."/>
            <person name="Turcotte B."/>
            <person name="Kopec K.O."/>
            <person name="Synnott J.M."/>
            <person name="Choo C."/>
            <person name="Paponov I."/>
            <person name="Finkler A."/>
            <person name="Soon Heng Tan C."/>
            <person name="Hutchins A.P."/>
            <person name="Weinmeier T."/>
            <person name="Rattei T."/>
            <person name="Chu J.S."/>
            <person name="Gimenez G."/>
            <person name="Irimia M."/>
            <person name="Rigden D.J."/>
            <person name="Fitzpatrick D.A."/>
            <person name="Lorenzo-Morales J."/>
            <person name="Bateman A."/>
            <person name="Chiu C.H."/>
            <person name="Tang P."/>
            <person name="Hegemann P."/>
            <person name="Fromm H."/>
            <person name="Raoult D."/>
            <person name="Greub G."/>
            <person name="Miranda-Saavedra D."/>
            <person name="Chen N."/>
            <person name="Nash P."/>
            <person name="Ginger M.L."/>
            <person name="Horn M."/>
            <person name="Schaap P."/>
            <person name="Caler L."/>
            <person name="Loftus B."/>
        </authorList>
    </citation>
    <scope>NUCLEOTIDE SEQUENCE [LARGE SCALE GENOMIC DNA]</scope>
    <source>
        <strain evidence="1 2">Neff</strain>
    </source>
</reference>
<evidence type="ECO:0000313" key="1">
    <source>
        <dbReference type="EMBL" id="ELR16277.1"/>
    </source>
</evidence>
<dbReference type="Proteomes" id="UP000011083">
    <property type="component" value="Unassembled WGS sequence"/>
</dbReference>
<name>L8GTM8_ACACF</name>
<dbReference type="VEuPathDB" id="AmoebaDB:ACA1_202500"/>
<dbReference type="GeneID" id="14917015"/>
<dbReference type="AlphaFoldDB" id="L8GTM8"/>
<keyword evidence="2" id="KW-1185">Reference proteome</keyword>
<proteinExistence type="predicted"/>
<gene>
    <name evidence="1" type="ORF">ACA1_202500</name>
</gene>
<dbReference type="EMBL" id="KB008001">
    <property type="protein sequence ID" value="ELR16277.1"/>
    <property type="molecule type" value="Genomic_DNA"/>
</dbReference>
<organism evidence="1 2">
    <name type="scientific">Acanthamoeba castellanii (strain ATCC 30010 / Neff)</name>
    <dbReference type="NCBI Taxonomy" id="1257118"/>
    <lineage>
        <taxon>Eukaryota</taxon>
        <taxon>Amoebozoa</taxon>
        <taxon>Discosea</taxon>
        <taxon>Longamoebia</taxon>
        <taxon>Centramoebida</taxon>
        <taxon>Acanthamoebidae</taxon>
        <taxon>Acanthamoeba</taxon>
    </lineage>
</organism>
<accession>L8GTM8</accession>
<dbReference type="KEGG" id="acan:ACA1_202500"/>
<protein>
    <submittedName>
        <fullName evidence="1">Uncharacterized protein</fullName>
    </submittedName>
</protein>
<sequence>MEACDALLALRESSDLVSYAPLGNDLQEAYAECTDWGCAIRSNDADAWNMLAFELKQAELLCMGNEHVAYEAQEEEELKMWMGGYYNALVDGGCDAIMDKIHM</sequence>
<dbReference type="RefSeq" id="XP_004338290.1">
    <property type="nucleotide sequence ID" value="XM_004338242.1"/>
</dbReference>